<comment type="subunit">
    <text evidence="11">Composed of two chains; the small (or glutamine) chain promotes the hydrolysis of glutamine to ammonia, which is used by the large (or ammonia) chain to synthesize carbamoyl phosphate. Tetramer of heterodimers (alpha,beta)4.</text>
</comment>
<dbReference type="InterPro" id="IPR036480">
    <property type="entry name" value="CarbP_synth_ssu_N_sf"/>
</dbReference>
<dbReference type="OrthoDB" id="9804328at2"/>
<feature type="binding site" evidence="11">
    <location>
        <position position="232"/>
    </location>
    <ligand>
        <name>L-glutamine</name>
        <dbReference type="ChEBI" id="CHEBI:58359"/>
    </ligand>
</feature>
<evidence type="ECO:0000256" key="6">
    <source>
        <dbReference type="ARBA" id="ARBA00022840"/>
    </source>
</evidence>
<evidence type="ECO:0000256" key="10">
    <source>
        <dbReference type="ARBA" id="ARBA00049285"/>
    </source>
</evidence>
<evidence type="ECO:0000313" key="14">
    <source>
        <dbReference type="Proteomes" id="UP000658656"/>
    </source>
</evidence>
<protein>
    <recommendedName>
        <fullName evidence="11">Carbamoyl phosphate synthase small chain</fullName>
        <ecNumber evidence="11">6.3.5.5</ecNumber>
    </recommendedName>
    <alternativeName>
        <fullName evidence="11">Carbamoyl phosphate synthetase glutamine chain</fullName>
    </alternativeName>
</protein>
<dbReference type="InterPro" id="IPR002474">
    <property type="entry name" value="CarbamoylP_synth_ssu_N"/>
</dbReference>
<feature type="binding site" evidence="11">
    <location>
        <position position="259"/>
    </location>
    <ligand>
        <name>L-glutamine</name>
        <dbReference type="ChEBI" id="CHEBI:58359"/>
    </ligand>
</feature>
<sequence length="374" mass="40555">MNAKTPAALVLEDGRVFRGSAYGAQGRTLGEAVFCTGMTGYQETLTDPSYHRQIVVQTAPQIGNTGWNDEDDESARIWVSGYVVRDPARTPSNWRSRRTLDEELSRQGVVGISGVDTRSLTRHLRERGAMRAGVFSGDAFADEAAMVDQVLASPPMKGADLAGEVTTPQPYVVQAQGERRFRVAALDLGIKSNTPRQMTQRGIEVHVLPAASTIDDLLAVEPDGVFLSNGPGDPETQTEAIALTQEALRREIPLFGICFGNQILGRALGLGTYKMRYGHRGINIPVIDVETRRVAITAQNHGFALEGEPGQTFDSPFGTAKISHYCPNDDTVEGVRCADVPAFSVQYHPEAAAGPHDAAPLFDEFVTLMEKKSQ</sequence>
<dbReference type="InterPro" id="IPR050472">
    <property type="entry name" value="Anth_synth/Amidotransfase"/>
</dbReference>
<proteinExistence type="inferred from homology"/>
<evidence type="ECO:0000256" key="8">
    <source>
        <dbReference type="ARBA" id="ARBA00022975"/>
    </source>
</evidence>
<dbReference type="GO" id="GO:0044205">
    <property type="term" value="P:'de novo' UMP biosynthetic process"/>
    <property type="evidence" value="ECO:0007669"/>
    <property type="project" value="UniProtKB-UniRule"/>
</dbReference>
<feature type="domain" description="Carbamoyl-phosphate synthase small subunit N-terminal" evidence="12">
    <location>
        <begin position="5"/>
        <end position="135"/>
    </location>
</feature>
<keyword evidence="11" id="KW-0028">Amino-acid biosynthesis</keyword>
<dbReference type="InterPro" id="IPR017926">
    <property type="entry name" value="GATASE"/>
</dbReference>
<evidence type="ECO:0000256" key="11">
    <source>
        <dbReference type="HAMAP-Rule" id="MF_01209"/>
    </source>
</evidence>
<feature type="binding site" evidence="11">
    <location>
        <position position="303"/>
    </location>
    <ligand>
        <name>L-glutamine</name>
        <dbReference type="ChEBI" id="CHEBI:58359"/>
    </ligand>
</feature>
<organism evidence="13 14">
    <name type="scientific">Amycolatopsis bartoniae</name>
    <dbReference type="NCBI Taxonomy" id="941986"/>
    <lineage>
        <taxon>Bacteria</taxon>
        <taxon>Bacillati</taxon>
        <taxon>Actinomycetota</taxon>
        <taxon>Actinomycetes</taxon>
        <taxon>Pseudonocardiales</taxon>
        <taxon>Pseudonocardiaceae</taxon>
        <taxon>Amycolatopsis</taxon>
    </lineage>
</organism>
<comment type="pathway">
    <text evidence="2 11">Amino-acid biosynthesis; L-arginine biosynthesis; carbamoyl phosphate from bicarbonate: step 1/1.</text>
</comment>
<dbReference type="GO" id="GO:0006207">
    <property type="term" value="P:'de novo' pyrimidine nucleobase biosynthetic process"/>
    <property type="evidence" value="ECO:0007669"/>
    <property type="project" value="InterPro"/>
</dbReference>
<dbReference type="CDD" id="cd01744">
    <property type="entry name" value="GATase1_CPSase"/>
    <property type="match status" value="1"/>
</dbReference>
<dbReference type="PRINTS" id="PR00099">
    <property type="entry name" value="CPSGATASE"/>
</dbReference>
<dbReference type="HAMAP" id="MF_01209">
    <property type="entry name" value="CPSase_S_chain"/>
    <property type="match status" value="1"/>
</dbReference>
<gene>
    <name evidence="11 13" type="primary">carA</name>
    <name evidence="13" type="ORF">GCM10017566_09670</name>
</gene>
<evidence type="ECO:0000256" key="2">
    <source>
        <dbReference type="ARBA" id="ARBA00005077"/>
    </source>
</evidence>
<dbReference type="Pfam" id="PF00117">
    <property type="entry name" value="GATase"/>
    <property type="match status" value="1"/>
</dbReference>
<reference evidence="13" key="2">
    <citation type="submission" date="2020-09" db="EMBL/GenBank/DDBJ databases">
        <authorList>
            <person name="Sun Q."/>
            <person name="Zhou Y."/>
        </authorList>
    </citation>
    <scope>NUCLEOTIDE SEQUENCE</scope>
    <source>
        <strain evidence="13">CGMCC 4.7679</strain>
    </source>
</reference>
<accession>A0A8H9M938</accession>
<keyword evidence="14" id="KW-1185">Reference proteome</keyword>
<evidence type="ECO:0000313" key="13">
    <source>
        <dbReference type="EMBL" id="GHF38541.1"/>
    </source>
</evidence>
<dbReference type="GO" id="GO:0005524">
    <property type="term" value="F:ATP binding"/>
    <property type="evidence" value="ECO:0007669"/>
    <property type="project" value="UniProtKB-UniRule"/>
</dbReference>
<reference evidence="13" key="1">
    <citation type="journal article" date="2014" name="Int. J. Syst. Evol. Microbiol.">
        <title>Complete genome sequence of Corynebacterium casei LMG S-19264T (=DSM 44701T), isolated from a smear-ripened cheese.</title>
        <authorList>
            <consortium name="US DOE Joint Genome Institute (JGI-PGF)"/>
            <person name="Walter F."/>
            <person name="Albersmeier A."/>
            <person name="Kalinowski J."/>
            <person name="Ruckert C."/>
        </authorList>
    </citation>
    <scope>NUCLEOTIDE SEQUENCE</scope>
    <source>
        <strain evidence="13">CGMCC 4.7679</strain>
    </source>
</reference>
<keyword evidence="7 11" id="KW-0315">Glutamine amidotransferase</keyword>
<dbReference type="EMBL" id="BNAV01000001">
    <property type="protein sequence ID" value="GHF38541.1"/>
    <property type="molecule type" value="Genomic_DNA"/>
</dbReference>
<feature type="binding site" evidence="11">
    <location>
        <position position="230"/>
    </location>
    <ligand>
        <name>L-glutamine</name>
        <dbReference type="ChEBI" id="CHEBI:58359"/>
    </ligand>
</feature>
<dbReference type="SUPFAM" id="SSF52317">
    <property type="entry name" value="Class I glutamine amidotransferase-like"/>
    <property type="match status" value="1"/>
</dbReference>
<comment type="similarity">
    <text evidence="3 11">Belongs to the CarA family.</text>
</comment>
<evidence type="ECO:0000256" key="4">
    <source>
        <dbReference type="ARBA" id="ARBA00022598"/>
    </source>
</evidence>
<evidence type="ECO:0000256" key="7">
    <source>
        <dbReference type="ARBA" id="ARBA00022962"/>
    </source>
</evidence>
<feature type="binding site" evidence="11">
    <location>
        <position position="302"/>
    </location>
    <ligand>
        <name>L-glutamine</name>
        <dbReference type="ChEBI" id="CHEBI:58359"/>
    </ligand>
</feature>
<dbReference type="GO" id="GO:0004088">
    <property type="term" value="F:carbamoyl-phosphate synthase (glutamine-hydrolyzing) activity"/>
    <property type="evidence" value="ECO:0007669"/>
    <property type="project" value="UniProtKB-UniRule"/>
</dbReference>
<keyword evidence="11" id="KW-0055">Arginine biosynthesis</keyword>
<dbReference type="Gene3D" id="3.50.30.20">
    <property type="entry name" value="Carbamoyl-phosphate synthase small subunit, N-terminal domain"/>
    <property type="match status" value="1"/>
</dbReference>
<dbReference type="InterPro" id="IPR029062">
    <property type="entry name" value="Class_I_gatase-like"/>
</dbReference>
<dbReference type="UniPathway" id="UPA00070">
    <property type="reaction ID" value="UER00115"/>
</dbReference>
<comment type="function">
    <text evidence="11">Small subunit of the glutamine-dependent carbamoyl phosphate synthetase (CPSase). CPSase catalyzes the formation of carbamoyl phosphate from the ammonia moiety of glutamine, carbonate, and phosphate donated by ATP, constituting the first step of 2 biosynthetic pathways, one leading to arginine and/or urea and the other to pyrimidine nucleotides. The small subunit (glutamine amidotransferase) binds and cleaves glutamine to supply the large subunit with the substrate ammonia.</text>
</comment>
<dbReference type="Proteomes" id="UP000658656">
    <property type="component" value="Unassembled WGS sequence"/>
</dbReference>
<comment type="catalytic activity">
    <reaction evidence="10 11">
        <text>L-glutamine + H2O = L-glutamate + NH4(+)</text>
        <dbReference type="Rhea" id="RHEA:15889"/>
        <dbReference type="ChEBI" id="CHEBI:15377"/>
        <dbReference type="ChEBI" id="CHEBI:28938"/>
        <dbReference type="ChEBI" id="CHEBI:29985"/>
        <dbReference type="ChEBI" id="CHEBI:58359"/>
    </reaction>
</comment>
<dbReference type="PANTHER" id="PTHR43418:SF7">
    <property type="entry name" value="CARBAMOYL-PHOSPHATE SYNTHASE SMALL CHAIN"/>
    <property type="match status" value="1"/>
</dbReference>
<dbReference type="NCBIfam" id="NF009475">
    <property type="entry name" value="PRK12838.1"/>
    <property type="match status" value="1"/>
</dbReference>
<evidence type="ECO:0000256" key="9">
    <source>
        <dbReference type="ARBA" id="ARBA00048816"/>
    </source>
</evidence>
<evidence type="ECO:0000256" key="3">
    <source>
        <dbReference type="ARBA" id="ARBA00007800"/>
    </source>
</evidence>
<feature type="region of interest" description="CPSase" evidence="11">
    <location>
        <begin position="1"/>
        <end position="181"/>
    </location>
</feature>
<dbReference type="RefSeq" id="WP_145933903.1">
    <property type="nucleotide sequence ID" value="NZ_BNAV01000001.1"/>
</dbReference>
<dbReference type="GO" id="GO:0006526">
    <property type="term" value="P:L-arginine biosynthetic process"/>
    <property type="evidence" value="ECO:0007669"/>
    <property type="project" value="UniProtKB-UniRule"/>
</dbReference>
<evidence type="ECO:0000256" key="5">
    <source>
        <dbReference type="ARBA" id="ARBA00022741"/>
    </source>
</evidence>
<dbReference type="FunFam" id="3.50.30.20:FF:000001">
    <property type="entry name" value="Carbamoyl-phosphate synthase small chain"/>
    <property type="match status" value="1"/>
</dbReference>
<dbReference type="PANTHER" id="PTHR43418">
    <property type="entry name" value="MULTIFUNCTIONAL TRYPTOPHAN BIOSYNTHESIS PROTEIN-RELATED"/>
    <property type="match status" value="1"/>
</dbReference>
<dbReference type="PRINTS" id="PR00096">
    <property type="entry name" value="GATASE"/>
</dbReference>
<dbReference type="UniPathway" id="UPA00068">
    <property type="reaction ID" value="UER00171"/>
</dbReference>
<feature type="binding site" evidence="11">
    <location>
        <position position="49"/>
    </location>
    <ligand>
        <name>L-glutamine</name>
        <dbReference type="ChEBI" id="CHEBI:58359"/>
    </ligand>
</feature>
<feature type="active site" evidence="11">
    <location>
        <position position="348"/>
    </location>
</feature>
<dbReference type="EC" id="6.3.5.5" evidence="11"/>
<dbReference type="InterPro" id="IPR035686">
    <property type="entry name" value="CPSase_GATase1"/>
</dbReference>
<name>A0A8H9M938_9PSEU</name>
<dbReference type="GO" id="GO:0006541">
    <property type="term" value="P:glutamine metabolic process"/>
    <property type="evidence" value="ECO:0007669"/>
    <property type="project" value="InterPro"/>
</dbReference>
<dbReference type="Pfam" id="PF00988">
    <property type="entry name" value="CPSase_sm_chain"/>
    <property type="match status" value="1"/>
</dbReference>
<dbReference type="Gene3D" id="3.40.50.880">
    <property type="match status" value="1"/>
</dbReference>
<evidence type="ECO:0000256" key="1">
    <source>
        <dbReference type="ARBA" id="ARBA00004812"/>
    </source>
</evidence>
<dbReference type="PRINTS" id="PR00097">
    <property type="entry name" value="ANTSNTHASEII"/>
</dbReference>
<comment type="pathway">
    <text evidence="1 11">Pyrimidine metabolism; UMP biosynthesis via de novo pathway; (S)-dihydroorotate from bicarbonate: step 1/3.</text>
</comment>
<dbReference type="NCBIfam" id="TIGR01368">
    <property type="entry name" value="CPSaseIIsmall"/>
    <property type="match status" value="1"/>
</dbReference>
<dbReference type="SUPFAM" id="SSF52021">
    <property type="entry name" value="Carbamoyl phosphate synthetase, small subunit N-terminal domain"/>
    <property type="match status" value="1"/>
</dbReference>
<comment type="catalytic activity">
    <reaction evidence="9 11">
        <text>hydrogencarbonate + L-glutamine + 2 ATP + H2O = carbamoyl phosphate + L-glutamate + 2 ADP + phosphate + 2 H(+)</text>
        <dbReference type="Rhea" id="RHEA:18633"/>
        <dbReference type="ChEBI" id="CHEBI:15377"/>
        <dbReference type="ChEBI" id="CHEBI:15378"/>
        <dbReference type="ChEBI" id="CHEBI:17544"/>
        <dbReference type="ChEBI" id="CHEBI:29985"/>
        <dbReference type="ChEBI" id="CHEBI:30616"/>
        <dbReference type="ChEBI" id="CHEBI:43474"/>
        <dbReference type="ChEBI" id="CHEBI:58228"/>
        <dbReference type="ChEBI" id="CHEBI:58359"/>
        <dbReference type="ChEBI" id="CHEBI:456216"/>
        <dbReference type="EC" id="6.3.5.5"/>
    </reaction>
</comment>
<comment type="caution">
    <text evidence="13">The sequence shown here is derived from an EMBL/GenBank/DDBJ whole genome shotgun (WGS) entry which is preliminary data.</text>
</comment>
<dbReference type="PROSITE" id="PS51273">
    <property type="entry name" value="GATASE_TYPE_1"/>
    <property type="match status" value="1"/>
</dbReference>
<dbReference type="SMART" id="SM01097">
    <property type="entry name" value="CPSase_sm_chain"/>
    <property type="match status" value="1"/>
</dbReference>
<feature type="active site" evidence="11">
    <location>
        <position position="350"/>
    </location>
</feature>
<feature type="binding site" evidence="11">
    <location>
        <position position="300"/>
    </location>
    <ligand>
        <name>L-glutamine</name>
        <dbReference type="ChEBI" id="CHEBI:58359"/>
    </ligand>
</feature>
<evidence type="ECO:0000259" key="12">
    <source>
        <dbReference type="SMART" id="SM01097"/>
    </source>
</evidence>
<keyword evidence="8 11" id="KW-0665">Pyrimidine biosynthesis</keyword>
<dbReference type="AlphaFoldDB" id="A0A8H9M938"/>
<keyword evidence="4 11" id="KW-0436">Ligase</keyword>
<keyword evidence="5 11" id="KW-0547">Nucleotide-binding</keyword>
<feature type="binding site" evidence="11">
    <location>
        <position position="262"/>
    </location>
    <ligand>
        <name>L-glutamine</name>
        <dbReference type="ChEBI" id="CHEBI:58359"/>
    </ligand>
</feature>
<dbReference type="InterPro" id="IPR006274">
    <property type="entry name" value="CarbamoylP_synth_ssu"/>
</dbReference>
<feature type="active site" description="Nucleophile" evidence="11">
    <location>
        <position position="258"/>
    </location>
</feature>
<keyword evidence="6 11" id="KW-0067">ATP-binding</keyword>